<accession>A0A099VDD0</accession>
<comment type="caution">
    <text evidence="1">The sequence shown here is derived from an EMBL/GenBank/DDBJ whole genome shotgun (WGS) entry which is preliminary data.</text>
</comment>
<dbReference type="EMBL" id="JRPL02000002">
    <property type="protein sequence ID" value="TLD84675.1"/>
    <property type="molecule type" value="Genomic_DNA"/>
</dbReference>
<proteinExistence type="predicted"/>
<dbReference type="SUPFAM" id="SSF47598">
    <property type="entry name" value="Ribbon-helix-helix"/>
    <property type="match status" value="1"/>
</dbReference>
<reference evidence="1 2" key="1">
    <citation type="journal article" date="2014" name="Genome Announc.">
        <title>Draft genome sequences of eight enterohepatic helicobacter species isolated from both laboratory and wild rodents.</title>
        <authorList>
            <person name="Sheh A."/>
            <person name="Shen Z."/>
            <person name="Fox J.G."/>
        </authorList>
    </citation>
    <scope>NUCLEOTIDE SEQUENCE [LARGE SCALE GENOMIC DNA]</scope>
    <source>
        <strain evidence="1 2">ATCC 700114</strain>
    </source>
</reference>
<dbReference type="RefSeq" id="WP_034345001.1">
    <property type="nucleotide sequence ID" value="NZ_FZND01000062.1"/>
</dbReference>
<sequence>MTKTKRLWIRISSSDYTLLEKQAEKNNLSKSQLIRLYIRNEKIQKLITTLNRSNAMHLKILLEISRVAGNINQIAYHLNSEKIQNQEAFHLFLKEAQNTKNIFAFFKNESKEHLKEISNIMD</sequence>
<dbReference type="InterPro" id="IPR010985">
    <property type="entry name" value="Ribbon_hlx_hlx"/>
</dbReference>
<evidence type="ECO:0000313" key="2">
    <source>
        <dbReference type="Proteomes" id="UP000029878"/>
    </source>
</evidence>
<dbReference type="Proteomes" id="UP000029878">
    <property type="component" value="Unassembled WGS sequence"/>
</dbReference>
<gene>
    <name evidence="1" type="ORF">LS81_001305</name>
</gene>
<organism evidence="1 2">
    <name type="scientific">Helicobacter trogontum</name>
    <dbReference type="NCBI Taxonomy" id="50960"/>
    <lineage>
        <taxon>Bacteria</taxon>
        <taxon>Pseudomonadati</taxon>
        <taxon>Campylobacterota</taxon>
        <taxon>Epsilonproteobacteria</taxon>
        <taxon>Campylobacterales</taxon>
        <taxon>Helicobacteraceae</taxon>
        <taxon>Helicobacter</taxon>
    </lineage>
</organism>
<name>A0A099VDD0_9HELI</name>
<evidence type="ECO:0000313" key="1">
    <source>
        <dbReference type="EMBL" id="TLD84675.1"/>
    </source>
</evidence>
<dbReference type="OrthoDB" id="5362788at2"/>
<dbReference type="InterPro" id="IPR053842">
    <property type="entry name" value="NikA-like"/>
</dbReference>
<protein>
    <submittedName>
        <fullName evidence="1">Ribbon-helix-helix protein, CopG family</fullName>
    </submittedName>
</protein>
<dbReference type="Pfam" id="PF21983">
    <property type="entry name" value="NikA-like"/>
    <property type="match status" value="1"/>
</dbReference>
<dbReference type="GO" id="GO:0006355">
    <property type="term" value="P:regulation of DNA-templated transcription"/>
    <property type="evidence" value="ECO:0007669"/>
    <property type="project" value="InterPro"/>
</dbReference>
<dbReference type="AlphaFoldDB" id="A0A099VDD0"/>